<dbReference type="KEGG" id="apro:F751_6589"/>
<reference evidence="1 2" key="1">
    <citation type="journal article" date="2014" name="BMC Genomics">
        <title>Oil accumulation mechanisms of the oleaginous microalga Chlorella protothecoides revealed through its genome, transcriptomes, and proteomes.</title>
        <authorList>
            <person name="Gao C."/>
            <person name="Wang Y."/>
            <person name="Shen Y."/>
            <person name="Yan D."/>
            <person name="He X."/>
            <person name="Dai J."/>
            <person name="Wu Q."/>
        </authorList>
    </citation>
    <scope>NUCLEOTIDE SEQUENCE [LARGE SCALE GENOMIC DNA]</scope>
    <source>
        <strain evidence="1 2">0710</strain>
    </source>
</reference>
<name>A0A087SPF4_AUXPR</name>
<dbReference type="Proteomes" id="UP000028924">
    <property type="component" value="Unassembled WGS sequence"/>
</dbReference>
<dbReference type="AlphaFoldDB" id="A0A087SPF4"/>
<dbReference type="GeneID" id="23617980"/>
<gene>
    <name evidence="1" type="ORF">F751_6589</name>
</gene>
<accession>A0A087SPF4</accession>
<evidence type="ECO:0000313" key="1">
    <source>
        <dbReference type="EMBL" id="KFM27608.1"/>
    </source>
</evidence>
<evidence type="ECO:0000313" key="2">
    <source>
        <dbReference type="Proteomes" id="UP000028924"/>
    </source>
</evidence>
<keyword evidence="2" id="KW-1185">Reference proteome</keyword>
<dbReference type="EMBL" id="KL662153">
    <property type="protein sequence ID" value="KFM27608.1"/>
    <property type="molecule type" value="Genomic_DNA"/>
</dbReference>
<protein>
    <submittedName>
        <fullName evidence="1">Uncharacterized protein</fullName>
    </submittedName>
</protein>
<proteinExistence type="predicted"/>
<sequence>MQTVCLTLGRCSTIPLPPGCPFPAAQAGSSSPCCPPPDPLTSWISHLPLHHPRAPSPGIFLCLAIRGLLTSPVSLPFSPKPVPLHPTTTSCA</sequence>
<dbReference type="RefSeq" id="XP_011400592.1">
    <property type="nucleotide sequence ID" value="XM_011402290.1"/>
</dbReference>
<organism evidence="1 2">
    <name type="scientific">Auxenochlorella protothecoides</name>
    <name type="common">Green microalga</name>
    <name type="synonym">Chlorella protothecoides</name>
    <dbReference type="NCBI Taxonomy" id="3075"/>
    <lineage>
        <taxon>Eukaryota</taxon>
        <taxon>Viridiplantae</taxon>
        <taxon>Chlorophyta</taxon>
        <taxon>core chlorophytes</taxon>
        <taxon>Trebouxiophyceae</taxon>
        <taxon>Chlorellales</taxon>
        <taxon>Chlorellaceae</taxon>
        <taxon>Auxenochlorella</taxon>
    </lineage>
</organism>